<accession>A0A1I7SFM3</accession>
<name>A0A1I7SFM3_BURXY</name>
<dbReference type="AlphaFoldDB" id="A0A1I7SFM3"/>
<feature type="signal peptide" evidence="2">
    <location>
        <begin position="1"/>
        <end position="16"/>
    </location>
</feature>
<keyword evidence="2" id="KW-0732">Signal</keyword>
<organism evidence="3 4">
    <name type="scientific">Bursaphelenchus xylophilus</name>
    <name type="common">Pinewood nematode worm</name>
    <name type="synonym">Aphelenchoides xylophilus</name>
    <dbReference type="NCBI Taxonomy" id="6326"/>
    <lineage>
        <taxon>Eukaryota</taxon>
        <taxon>Metazoa</taxon>
        <taxon>Ecdysozoa</taxon>
        <taxon>Nematoda</taxon>
        <taxon>Chromadorea</taxon>
        <taxon>Rhabditida</taxon>
        <taxon>Tylenchina</taxon>
        <taxon>Tylenchomorpha</taxon>
        <taxon>Aphelenchoidea</taxon>
        <taxon>Aphelenchoididae</taxon>
        <taxon>Bursaphelenchus</taxon>
    </lineage>
</organism>
<feature type="compositionally biased region" description="Polar residues" evidence="1">
    <location>
        <begin position="70"/>
        <end position="85"/>
    </location>
</feature>
<evidence type="ECO:0000313" key="4">
    <source>
        <dbReference type="WBParaSite" id="BXY_1183500.1"/>
    </source>
</evidence>
<feature type="chain" id="PRO_5009306102" evidence="2">
    <location>
        <begin position="17"/>
        <end position="121"/>
    </location>
</feature>
<protein>
    <submittedName>
        <fullName evidence="4">Secreted protein</fullName>
    </submittedName>
</protein>
<dbReference type="WBParaSite" id="BXY_1183500.1">
    <property type="protein sequence ID" value="BXY_1183500.1"/>
    <property type="gene ID" value="BXY_1183500"/>
</dbReference>
<proteinExistence type="predicted"/>
<evidence type="ECO:0000256" key="1">
    <source>
        <dbReference type="SAM" id="MobiDB-lite"/>
    </source>
</evidence>
<dbReference type="Proteomes" id="UP000095284">
    <property type="component" value="Unplaced"/>
</dbReference>
<reference evidence="4" key="1">
    <citation type="submission" date="2016-11" db="UniProtKB">
        <authorList>
            <consortium name="WormBaseParasite"/>
        </authorList>
    </citation>
    <scope>IDENTIFICATION</scope>
</reference>
<feature type="region of interest" description="Disordered" evidence="1">
    <location>
        <begin position="53"/>
        <end position="121"/>
    </location>
</feature>
<sequence length="121" mass="13276">MKFILLSLALVAIVCSYQISVGLESPYRVHEVRRRQVPIWPKPDPKVPECCACPFETTTAEEPSEDGPTESDSTTEAPVESTTGTDEGMTESPKETKPPTEEPTTVQVTIEKPPQNSSDNQ</sequence>
<evidence type="ECO:0000256" key="2">
    <source>
        <dbReference type="SAM" id="SignalP"/>
    </source>
</evidence>
<evidence type="ECO:0000313" key="3">
    <source>
        <dbReference type="Proteomes" id="UP000095284"/>
    </source>
</evidence>